<evidence type="ECO:0000313" key="12">
    <source>
        <dbReference type="Proteomes" id="UP000241771"/>
    </source>
</evidence>
<evidence type="ECO:0000256" key="9">
    <source>
        <dbReference type="ARBA" id="ARBA00023136"/>
    </source>
</evidence>
<keyword evidence="8" id="KW-0653">Protein transport</keyword>
<keyword evidence="6" id="KW-0997">Cell inner membrane</keyword>
<dbReference type="Pfam" id="PF01203">
    <property type="entry name" value="T2SSN"/>
    <property type="match status" value="1"/>
</dbReference>
<evidence type="ECO:0000256" key="8">
    <source>
        <dbReference type="ARBA" id="ARBA00022927"/>
    </source>
</evidence>
<dbReference type="GO" id="GO:0015628">
    <property type="term" value="P:protein secretion by the type II secretion system"/>
    <property type="evidence" value="ECO:0007669"/>
    <property type="project" value="InterPro"/>
</dbReference>
<keyword evidence="9" id="KW-0472">Membrane</keyword>
<evidence type="ECO:0000256" key="3">
    <source>
        <dbReference type="ARBA" id="ARBA00021563"/>
    </source>
</evidence>
<evidence type="ECO:0000256" key="4">
    <source>
        <dbReference type="ARBA" id="ARBA00022448"/>
    </source>
</evidence>
<dbReference type="AlphaFoldDB" id="A0A2T3NEX6"/>
<dbReference type="InterPro" id="IPR022792">
    <property type="entry name" value="T2SS_protein-GspN"/>
</dbReference>
<accession>A0A2T3NEX6</accession>
<dbReference type="RefSeq" id="WP_036824957.1">
    <property type="nucleotide sequence ID" value="NZ_JGVO01000588.1"/>
</dbReference>
<evidence type="ECO:0000256" key="10">
    <source>
        <dbReference type="ARBA" id="ARBA00030772"/>
    </source>
</evidence>
<evidence type="ECO:0000256" key="5">
    <source>
        <dbReference type="ARBA" id="ARBA00022475"/>
    </source>
</evidence>
<dbReference type="OrthoDB" id="6118198at2"/>
<evidence type="ECO:0000256" key="7">
    <source>
        <dbReference type="ARBA" id="ARBA00022692"/>
    </source>
</evidence>
<name>A0A2T3NEX6_9GAMM</name>
<gene>
    <name evidence="11" type="ORF">C9I98_22795</name>
</gene>
<comment type="caution">
    <text evidence="11">The sequence shown here is derived from an EMBL/GenBank/DDBJ whole genome shotgun (WGS) entry which is preliminary data.</text>
</comment>
<dbReference type="Proteomes" id="UP000241771">
    <property type="component" value="Unassembled WGS sequence"/>
</dbReference>
<keyword evidence="4" id="KW-0813">Transport</keyword>
<comment type="similarity">
    <text evidence="2">Belongs to the GSP N family.</text>
</comment>
<keyword evidence="12" id="KW-1185">Reference proteome</keyword>
<evidence type="ECO:0000313" key="11">
    <source>
        <dbReference type="EMBL" id="PSW13126.1"/>
    </source>
</evidence>
<organism evidence="11 12">
    <name type="scientific">Photobacterium sanctipauli</name>
    <dbReference type="NCBI Taxonomy" id="1342794"/>
    <lineage>
        <taxon>Bacteria</taxon>
        <taxon>Pseudomonadati</taxon>
        <taxon>Pseudomonadota</taxon>
        <taxon>Gammaproteobacteria</taxon>
        <taxon>Vibrionales</taxon>
        <taxon>Vibrionaceae</taxon>
        <taxon>Photobacterium</taxon>
    </lineage>
</organism>
<sequence>MKYKLLLGASFGAVLVGSLVAHVPVSWLWQQAPKVQGLEVSGLSGTPWQGAASQVRWQGMNLGRLQWDMRVLSLFTGKVKLDVRFGQGSEMNLAGRGMVGYQSAGPFAENLLVSLPASQIVNYAPMTVPVSLAGNLELTLRNYQFASPYCAELDGALAWTSGQVNSPLGALNPGPVIADLACEDGKVLANVEQASADVSSEWAATLSPGNRYALVGWFKPGAEFPAQLSQQLKWLGNPDPKGQYKIDYNGRF</sequence>
<dbReference type="GO" id="GO:0015627">
    <property type="term" value="C:type II protein secretion system complex"/>
    <property type="evidence" value="ECO:0007669"/>
    <property type="project" value="InterPro"/>
</dbReference>
<proteinExistence type="inferred from homology"/>
<reference evidence="11 12" key="1">
    <citation type="submission" date="2018-01" db="EMBL/GenBank/DDBJ databases">
        <title>Whole genome sequencing of Histamine producing bacteria.</title>
        <authorList>
            <person name="Butler K."/>
        </authorList>
    </citation>
    <scope>NUCLEOTIDE SEQUENCE [LARGE SCALE GENOMIC DNA]</scope>
    <source>
        <strain evidence="11 12">DSM 100436</strain>
    </source>
</reference>
<protein>
    <recommendedName>
        <fullName evidence="3">Type II secretion system protein N</fullName>
    </recommendedName>
    <alternativeName>
        <fullName evidence="10">General secretion pathway protein N</fullName>
    </alternativeName>
</protein>
<dbReference type="GO" id="GO:0005886">
    <property type="term" value="C:plasma membrane"/>
    <property type="evidence" value="ECO:0007669"/>
    <property type="project" value="UniProtKB-SubCell"/>
</dbReference>
<keyword evidence="5" id="KW-1003">Cell membrane</keyword>
<keyword evidence="7" id="KW-0812">Transmembrane</keyword>
<dbReference type="EMBL" id="PYMA01000020">
    <property type="protein sequence ID" value="PSW13126.1"/>
    <property type="molecule type" value="Genomic_DNA"/>
</dbReference>
<evidence type="ECO:0000256" key="1">
    <source>
        <dbReference type="ARBA" id="ARBA00004533"/>
    </source>
</evidence>
<evidence type="ECO:0000256" key="6">
    <source>
        <dbReference type="ARBA" id="ARBA00022519"/>
    </source>
</evidence>
<comment type="subcellular location">
    <subcellularLocation>
        <location evidence="1">Cell inner membrane</location>
    </subcellularLocation>
</comment>
<evidence type="ECO:0000256" key="2">
    <source>
        <dbReference type="ARBA" id="ARBA00007208"/>
    </source>
</evidence>